<evidence type="ECO:0000313" key="2">
    <source>
        <dbReference type="Proteomes" id="UP000207598"/>
    </source>
</evidence>
<sequence>MPDLSFDDLKSKQRAIRDGFEQDMGLRVHRAISWIGRAERESEDADARFIFLWIAFNAAYADESDAGGRSFGAAREDFESFFARLIRLDANHRIYNAIWTRFSGPIRLQMQNRYVFNPFWSHHNGIAGHEDWEARFQHSARFFGDAVTRRDTTAVLTCVFDRLYVLRNQIMHGGATWNGSVNRGQVSDGAEILGFLLPVFVDLMMDNPAEGWGRPYYPVVDDGRAKAGGRH</sequence>
<gene>
    <name evidence="1" type="ORF">MAA8898_00569</name>
</gene>
<accession>A0A238JY36</accession>
<reference evidence="1 2" key="1">
    <citation type="submission" date="2017-05" db="EMBL/GenBank/DDBJ databases">
        <authorList>
            <person name="Song R."/>
            <person name="Chenine A.L."/>
            <person name="Ruprecht R.M."/>
        </authorList>
    </citation>
    <scope>NUCLEOTIDE SEQUENCE [LARGE SCALE GENOMIC DNA]</scope>
    <source>
        <strain evidence="1 2">CECT 8898</strain>
    </source>
</reference>
<proteinExistence type="predicted"/>
<keyword evidence="2" id="KW-1185">Reference proteome</keyword>
<organism evidence="1 2">
    <name type="scientific">Maliponia aquimaris</name>
    <dbReference type="NCBI Taxonomy" id="1673631"/>
    <lineage>
        <taxon>Bacteria</taxon>
        <taxon>Pseudomonadati</taxon>
        <taxon>Pseudomonadota</taxon>
        <taxon>Alphaproteobacteria</taxon>
        <taxon>Rhodobacterales</taxon>
        <taxon>Paracoccaceae</taxon>
        <taxon>Maliponia</taxon>
    </lineage>
</organism>
<protein>
    <submittedName>
        <fullName evidence="1">Uncharacterized protein</fullName>
    </submittedName>
</protein>
<name>A0A238JY36_9RHOB</name>
<dbReference type="EMBL" id="FXYF01000002">
    <property type="protein sequence ID" value="SMX35565.1"/>
    <property type="molecule type" value="Genomic_DNA"/>
</dbReference>
<dbReference type="Proteomes" id="UP000207598">
    <property type="component" value="Unassembled WGS sequence"/>
</dbReference>
<dbReference type="AlphaFoldDB" id="A0A238JY36"/>
<evidence type="ECO:0000313" key="1">
    <source>
        <dbReference type="EMBL" id="SMX35565.1"/>
    </source>
</evidence>